<dbReference type="EMBL" id="LK028582">
    <property type="protein sequence ID" value="CDS21116.1"/>
    <property type="molecule type" value="Genomic_DNA"/>
</dbReference>
<evidence type="ECO:0000313" key="13">
    <source>
        <dbReference type="WBParaSite" id="EgrG_000552000"/>
    </source>
</evidence>
<evidence type="ECO:0000256" key="4">
    <source>
        <dbReference type="ARBA" id="ARBA00023054"/>
    </source>
</evidence>
<dbReference type="CDD" id="cd01850">
    <property type="entry name" value="CDC_Septin"/>
    <property type="match status" value="1"/>
</dbReference>
<evidence type="ECO:0000256" key="7">
    <source>
        <dbReference type="RuleBase" id="RU004560"/>
    </source>
</evidence>
<dbReference type="OrthoDB" id="416553at2759"/>
<dbReference type="InterPro" id="IPR016491">
    <property type="entry name" value="Septin"/>
</dbReference>
<feature type="region of interest" description="Disordered" evidence="9">
    <location>
        <begin position="1"/>
        <end position="38"/>
    </location>
</feature>
<evidence type="ECO:0000256" key="1">
    <source>
        <dbReference type="ARBA" id="ARBA00004626"/>
    </source>
</evidence>
<evidence type="ECO:0000256" key="6">
    <source>
        <dbReference type="ARBA" id="ARBA00023306"/>
    </source>
</evidence>
<dbReference type="GO" id="GO:0005856">
    <property type="term" value="C:cytoskeleton"/>
    <property type="evidence" value="ECO:0007669"/>
    <property type="project" value="UniProtKB-ARBA"/>
</dbReference>
<evidence type="ECO:0000259" key="10">
    <source>
        <dbReference type="PROSITE" id="PS51719"/>
    </source>
</evidence>
<evidence type="ECO:0000256" key="3">
    <source>
        <dbReference type="ARBA" id="ARBA00022741"/>
    </source>
</evidence>
<name>A0A068WMW0_ECHGR</name>
<dbReference type="WBParaSite" id="EgrG_000552000">
    <property type="protein sequence ID" value="EgrG_000552000"/>
    <property type="gene ID" value="EgrG_000552000"/>
</dbReference>
<dbReference type="PANTHER" id="PTHR18884">
    <property type="entry name" value="SEPTIN"/>
    <property type="match status" value="1"/>
</dbReference>
<feature type="compositionally biased region" description="Polar residues" evidence="9">
    <location>
        <begin position="1"/>
        <end position="17"/>
    </location>
</feature>
<evidence type="ECO:0000256" key="8">
    <source>
        <dbReference type="SAM" id="Coils"/>
    </source>
</evidence>
<accession>A0A068WMW0</accession>
<dbReference type="PIRSF" id="PIRSF006698">
    <property type="entry name" value="Septin"/>
    <property type="match status" value="1"/>
</dbReference>
<protein>
    <submittedName>
        <fullName evidence="11 13">Septin</fullName>
    </submittedName>
</protein>
<reference evidence="11" key="2">
    <citation type="submission" date="2014-06" db="EMBL/GenBank/DDBJ databases">
        <authorList>
            <person name="Aslett M."/>
        </authorList>
    </citation>
    <scope>NUCLEOTIDE SEQUENCE</scope>
</reference>
<keyword evidence="2" id="KW-0132">Cell division</keyword>
<dbReference type="GO" id="GO:0051301">
    <property type="term" value="P:cell division"/>
    <property type="evidence" value="ECO:0007669"/>
    <property type="project" value="UniProtKB-KW"/>
</dbReference>
<dbReference type="Pfam" id="PF00735">
    <property type="entry name" value="Septin"/>
    <property type="match status" value="1"/>
</dbReference>
<dbReference type="PROSITE" id="PS51719">
    <property type="entry name" value="G_SEPTIN"/>
    <property type="match status" value="1"/>
</dbReference>
<dbReference type="InterPro" id="IPR027417">
    <property type="entry name" value="P-loop_NTPase"/>
</dbReference>
<dbReference type="Proteomes" id="UP000492820">
    <property type="component" value="Unassembled WGS sequence"/>
</dbReference>
<reference evidence="11 12" key="1">
    <citation type="journal article" date="2013" name="Nature">
        <title>The genomes of four tapeworm species reveal adaptations to parasitism.</title>
        <authorList>
            <person name="Tsai I.J."/>
            <person name="Zarowiecki M."/>
            <person name="Holroyd N."/>
            <person name="Garciarrubio A."/>
            <person name="Sanchez-Flores A."/>
            <person name="Brooks K.L."/>
            <person name="Tracey A."/>
            <person name="Bobes R.J."/>
            <person name="Fragoso G."/>
            <person name="Sciutto E."/>
            <person name="Aslett M."/>
            <person name="Beasley H."/>
            <person name="Bennett H.M."/>
            <person name="Cai J."/>
            <person name="Camicia F."/>
            <person name="Clark R."/>
            <person name="Cucher M."/>
            <person name="De Silva N."/>
            <person name="Day T.A."/>
            <person name="Deplazes P."/>
            <person name="Estrada K."/>
            <person name="Fernandez C."/>
            <person name="Holland P.W."/>
            <person name="Hou J."/>
            <person name="Hu S."/>
            <person name="Huckvale T."/>
            <person name="Hung S.S."/>
            <person name="Kamenetzky L."/>
            <person name="Keane J.A."/>
            <person name="Kiss F."/>
            <person name="Koziol U."/>
            <person name="Lambert O."/>
            <person name="Liu K."/>
            <person name="Luo X."/>
            <person name="Luo Y."/>
            <person name="Macchiaroli N."/>
            <person name="Nichol S."/>
            <person name="Paps J."/>
            <person name="Parkinson J."/>
            <person name="Pouchkina-Stantcheva N."/>
            <person name="Riddiford N."/>
            <person name="Rosenzvit M."/>
            <person name="Salinas G."/>
            <person name="Wasmuth J.D."/>
            <person name="Zamanian M."/>
            <person name="Zheng Y."/>
            <person name="Cai X."/>
            <person name="Soberon X."/>
            <person name="Olson P.D."/>
            <person name="Laclette J.P."/>
            <person name="Brehm K."/>
            <person name="Berriman M."/>
            <person name="Garciarrubio A."/>
            <person name="Bobes R.J."/>
            <person name="Fragoso G."/>
            <person name="Sanchez-Flores A."/>
            <person name="Estrada K."/>
            <person name="Cevallos M.A."/>
            <person name="Morett E."/>
            <person name="Gonzalez V."/>
            <person name="Portillo T."/>
            <person name="Ochoa-Leyva A."/>
            <person name="Jose M.V."/>
            <person name="Sciutto E."/>
            <person name="Landa A."/>
            <person name="Jimenez L."/>
            <person name="Valdes V."/>
            <person name="Carrero J.C."/>
            <person name="Larralde C."/>
            <person name="Morales-Montor J."/>
            <person name="Limon-Lason J."/>
            <person name="Soberon X."/>
            <person name="Laclette J.P."/>
        </authorList>
    </citation>
    <scope>NUCLEOTIDE SEQUENCE [LARGE SCALE GENOMIC DNA]</scope>
</reference>
<dbReference type="SUPFAM" id="SSF52540">
    <property type="entry name" value="P-loop containing nucleoside triphosphate hydrolases"/>
    <property type="match status" value="1"/>
</dbReference>
<reference evidence="13" key="3">
    <citation type="submission" date="2020-10" db="UniProtKB">
        <authorList>
            <consortium name="WormBaseParasite"/>
        </authorList>
    </citation>
    <scope>IDENTIFICATION</scope>
</reference>
<comment type="similarity">
    <text evidence="7">Belongs to the TRAFAC class TrmE-Era-EngA-EngB-Septin-like GTPase superfamily. Septin GTPase family.</text>
</comment>
<dbReference type="GO" id="GO:0005525">
    <property type="term" value="F:GTP binding"/>
    <property type="evidence" value="ECO:0007669"/>
    <property type="project" value="UniProtKB-KW"/>
</dbReference>
<evidence type="ECO:0000313" key="11">
    <source>
        <dbReference type="EMBL" id="CDS21116.1"/>
    </source>
</evidence>
<keyword evidence="5 7" id="KW-0342">GTP-binding</keyword>
<dbReference type="InterPro" id="IPR030379">
    <property type="entry name" value="G_SEPTIN_dom"/>
</dbReference>
<feature type="coiled-coil region" evidence="8">
    <location>
        <begin position="410"/>
        <end position="477"/>
    </location>
</feature>
<dbReference type="Gene3D" id="3.40.50.300">
    <property type="entry name" value="P-loop containing nucleotide triphosphate hydrolases"/>
    <property type="match status" value="1"/>
</dbReference>
<dbReference type="FunFam" id="3.40.50.300:FF:000162">
    <property type="entry name" value="septin-7 isoform X1"/>
    <property type="match status" value="1"/>
</dbReference>
<feature type="domain" description="Septin-type G" evidence="10">
    <location>
        <begin position="95"/>
        <end position="394"/>
    </location>
</feature>
<gene>
    <name evidence="11" type="ORF">EgrG_000552000</name>
</gene>
<dbReference type="GO" id="GO:0032154">
    <property type="term" value="C:cleavage furrow"/>
    <property type="evidence" value="ECO:0007669"/>
    <property type="project" value="UniProtKB-SubCell"/>
</dbReference>
<keyword evidence="6" id="KW-0131">Cell cycle</keyword>
<evidence type="ECO:0000256" key="9">
    <source>
        <dbReference type="SAM" id="MobiDB-lite"/>
    </source>
</evidence>
<organism evidence="11">
    <name type="scientific">Echinococcus granulosus</name>
    <name type="common">Hydatid tapeworm</name>
    <dbReference type="NCBI Taxonomy" id="6210"/>
    <lineage>
        <taxon>Eukaryota</taxon>
        <taxon>Metazoa</taxon>
        <taxon>Spiralia</taxon>
        <taxon>Lophotrochozoa</taxon>
        <taxon>Platyhelminthes</taxon>
        <taxon>Cestoda</taxon>
        <taxon>Eucestoda</taxon>
        <taxon>Cyclophyllidea</taxon>
        <taxon>Taeniidae</taxon>
        <taxon>Echinococcus</taxon>
        <taxon>Echinococcus granulosus group</taxon>
    </lineage>
</organism>
<comment type="subcellular location">
    <subcellularLocation>
        <location evidence="1">Cleavage furrow</location>
    </subcellularLocation>
</comment>
<evidence type="ECO:0000256" key="2">
    <source>
        <dbReference type="ARBA" id="ARBA00022618"/>
    </source>
</evidence>
<dbReference type="AlphaFoldDB" id="A0A068WMW0"/>
<proteinExistence type="inferred from homology"/>
<keyword evidence="4 8" id="KW-0175">Coiled coil</keyword>
<keyword evidence="3 7" id="KW-0547">Nucleotide-binding</keyword>
<evidence type="ECO:0000256" key="5">
    <source>
        <dbReference type="ARBA" id="ARBA00023134"/>
    </source>
</evidence>
<evidence type="ECO:0000313" key="12">
    <source>
        <dbReference type="Proteomes" id="UP000492820"/>
    </source>
</evidence>
<sequence length="514" mass="58217">MSRVITNVTSSSPNSRMVSKDHIRSSSSEASIDKSEPSISFKSKLFANDSSEKENTSNRDSLHNISGKAPVQPKNIFDVGFSKLPKQIYRKTIKRGFTFNIMLVGVAGLGKSTFLNTLFMTDIYNDEFLAPSVRFYKDASAAASVASHTFNLTEQGVALRLTVIDAPGYGEALDNSSCWRLLVEEINRRNAAFMEAESRVQRNTTGSGCGGSGGRLGVTPEDLIHACFYFLSPTGHGVRQMDLEAMRALHDKVNIIPIIAKADTMTVEECRLFKTAVQSQLLREDIHTYDFPLSAIPETSSVAAATSNSRIAEVKRLRLRQPFAVCTSSHVITKEDGSKVRCRVYPWGTVETDSLEHNDFQALKTLLMRHFMQDLIDVTYTKHYANYRTNRLTDTIEAAHFNLQDGREPLSQLDAERKTHQIKLDKLVEEMNQVYVEKVREREKRLKDSEHEMAERVQQMQQQLESEAENIATARQAFNDQRVTWEMENRDYADSVCGSMEKLEKTKKHRRSRF</sequence>